<proteinExistence type="predicted"/>
<evidence type="ECO:0000313" key="4">
    <source>
        <dbReference type="Proteomes" id="UP001300383"/>
    </source>
</evidence>
<feature type="region of interest" description="Disordered" evidence="1">
    <location>
        <begin position="121"/>
        <end position="145"/>
    </location>
</feature>
<accession>A0AAP4BB09</accession>
<feature type="transmembrane region" description="Helical" evidence="2">
    <location>
        <begin position="87"/>
        <end position="108"/>
    </location>
</feature>
<keyword evidence="2" id="KW-0472">Membrane</keyword>
<feature type="region of interest" description="Disordered" evidence="1">
    <location>
        <begin position="1"/>
        <end position="42"/>
    </location>
</feature>
<dbReference type="EMBL" id="JASGBQ010000003">
    <property type="protein sequence ID" value="MDI9241593.1"/>
    <property type="molecule type" value="Genomic_DNA"/>
</dbReference>
<feature type="compositionally biased region" description="Low complexity" evidence="1">
    <location>
        <begin position="18"/>
        <end position="27"/>
    </location>
</feature>
<dbReference type="AlphaFoldDB" id="A0AAP4BB09"/>
<evidence type="ECO:0000256" key="1">
    <source>
        <dbReference type="SAM" id="MobiDB-lite"/>
    </source>
</evidence>
<keyword evidence="2" id="KW-1133">Transmembrane helix</keyword>
<reference evidence="3 4" key="1">
    <citation type="submission" date="2023-05" db="EMBL/GenBank/DDBJ databases">
        <title>[ruminococcus] sp. nov., isolated from a pig farm feces dump.</title>
        <authorList>
            <person name="Chang Y.-H."/>
        </authorList>
    </citation>
    <scope>NUCLEOTIDE SEQUENCE [LARGE SCALE GENOMIC DNA]</scope>
    <source>
        <strain evidence="3 4">YH-rum2234</strain>
    </source>
</reference>
<feature type="transmembrane region" description="Helical" evidence="2">
    <location>
        <begin position="54"/>
        <end position="72"/>
    </location>
</feature>
<protein>
    <submittedName>
        <fullName evidence="3">Uncharacterized protein</fullName>
    </submittedName>
</protein>
<feature type="compositionally biased region" description="Basic and acidic residues" evidence="1">
    <location>
        <begin position="121"/>
        <end position="133"/>
    </location>
</feature>
<keyword evidence="2" id="KW-0812">Transmembrane</keyword>
<feature type="compositionally biased region" description="Acidic residues" evidence="1">
    <location>
        <begin position="171"/>
        <end position="191"/>
    </location>
</feature>
<dbReference type="RefSeq" id="WP_283230100.1">
    <property type="nucleotide sequence ID" value="NZ_JASGBQ010000003.1"/>
</dbReference>
<dbReference type="Proteomes" id="UP001300383">
    <property type="component" value="Unassembled WGS sequence"/>
</dbReference>
<evidence type="ECO:0000313" key="3">
    <source>
        <dbReference type="EMBL" id="MDI9241593.1"/>
    </source>
</evidence>
<name>A0AAP4BB09_9FIRM</name>
<organism evidence="3 4">
    <name type="scientific">Fusibacillus kribbianus</name>
    <dbReference type="NCBI Taxonomy" id="3044208"/>
    <lineage>
        <taxon>Bacteria</taxon>
        <taxon>Bacillati</taxon>
        <taxon>Bacillota</taxon>
        <taxon>Clostridia</taxon>
        <taxon>Lachnospirales</taxon>
        <taxon>Lachnospiraceae</taxon>
        <taxon>Fusibacillus</taxon>
    </lineage>
</organism>
<gene>
    <name evidence="3" type="ORF">QJ036_03755</name>
</gene>
<keyword evidence="4" id="KW-1185">Reference proteome</keyword>
<comment type="caution">
    <text evidence="3">The sequence shown here is derived from an EMBL/GenBank/DDBJ whole genome shotgun (WGS) entry which is preliminary data.</text>
</comment>
<feature type="region of interest" description="Disordered" evidence="1">
    <location>
        <begin position="157"/>
        <end position="198"/>
    </location>
</feature>
<sequence length="198" mass="21795">MEEEKKNVEIEETEETTEAVSDAGSGEEASEEAPKERRGLFGAKKRERNEGTVLMLYTVAAVYLFYSSFSTISDLVNGKVEAGRDTVISVIFAVIFAAAAAWILFTAWKIKKTMKEKEREEQERLAEEARENGEEPPAPPVKGGVLGAMFAKPQIEQPSVASRASVYYNPAEEEEAEGEEEESEGTEDATEETASGRE</sequence>
<evidence type="ECO:0000256" key="2">
    <source>
        <dbReference type="SAM" id="Phobius"/>
    </source>
</evidence>